<name>A0A150PP85_SORCE</name>
<dbReference type="AlphaFoldDB" id="A0A150PP85"/>
<evidence type="ECO:0008006" key="4">
    <source>
        <dbReference type="Google" id="ProtNLM"/>
    </source>
</evidence>
<organism evidence="2 3">
    <name type="scientific">Sorangium cellulosum</name>
    <name type="common">Polyangium cellulosum</name>
    <dbReference type="NCBI Taxonomy" id="56"/>
    <lineage>
        <taxon>Bacteria</taxon>
        <taxon>Pseudomonadati</taxon>
        <taxon>Myxococcota</taxon>
        <taxon>Polyangia</taxon>
        <taxon>Polyangiales</taxon>
        <taxon>Polyangiaceae</taxon>
        <taxon>Sorangium</taxon>
    </lineage>
</organism>
<feature type="region of interest" description="Disordered" evidence="1">
    <location>
        <begin position="1"/>
        <end position="20"/>
    </location>
</feature>
<dbReference type="SUPFAM" id="SSF46894">
    <property type="entry name" value="C-terminal effector domain of the bipartite response regulators"/>
    <property type="match status" value="1"/>
</dbReference>
<dbReference type="GO" id="GO:0003677">
    <property type="term" value="F:DNA binding"/>
    <property type="evidence" value="ECO:0007669"/>
    <property type="project" value="InterPro"/>
</dbReference>
<dbReference type="GO" id="GO:0006355">
    <property type="term" value="P:regulation of DNA-templated transcription"/>
    <property type="evidence" value="ECO:0007669"/>
    <property type="project" value="InterPro"/>
</dbReference>
<dbReference type="Proteomes" id="UP000075420">
    <property type="component" value="Unassembled WGS sequence"/>
</dbReference>
<protein>
    <recommendedName>
        <fullName evidence="4">OmpR/PhoB-type domain-containing protein</fullName>
    </recommendedName>
</protein>
<dbReference type="InterPro" id="IPR016032">
    <property type="entry name" value="Sig_transdc_resp-reg_C-effctor"/>
</dbReference>
<dbReference type="EMBL" id="JELY01000961">
    <property type="protein sequence ID" value="KYF57460.1"/>
    <property type="molecule type" value="Genomic_DNA"/>
</dbReference>
<evidence type="ECO:0000313" key="3">
    <source>
        <dbReference type="Proteomes" id="UP000075420"/>
    </source>
</evidence>
<sequence length="132" mass="14202">MGSSGDTPGFQDAAGDKTAPPASLTVGSLALVRHTVATGGVMIVGGRSRVRLTPVQFALLELLARQMTEDEDNHESVRGFVPSSILICSLPWDTAHPDLSHLKQLVRRVRRRLVGSGVELQSWCGLGYRLVV</sequence>
<evidence type="ECO:0000313" key="2">
    <source>
        <dbReference type="EMBL" id="KYF57460.1"/>
    </source>
</evidence>
<comment type="caution">
    <text evidence="2">The sequence shown here is derived from an EMBL/GenBank/DDBJ whole genome shotgun (WGS) entry which is preliminary data.</text>
</comment>
<gene>
    <name evidence="2" type="ORF">BE08_42580</name>
</gene>
<accession>A0A150PP85</accession>
<reference evidence="2 3" key="1">
    <citation type="submission" date="2014-02" db="EMBL/GenBank/DDBJ databases">
        <title>The small core and large imbalanced accessory genome model reveals a collaborative survival strategy of Sorangium cellulosum strains in nature.</title>
        <authorList>
            <person name="Han K."/>
            <person name="Peng R."/>
            <person name="Blom J."/>
            <person name="Li Y.-Z."/>
        </authorList>
    </citation>
    <scope>NUCLEOTIDE SEQUENCE [LARGE SCALE GENOMIC DNA]</scope>
    <source>
        <strain evidence="2 3">So0157-25</strain>
    </source>
</reference>
<proteinExistence type="predicted"/>
<evidence type="ECO:0000256" key="1">
    <source>
        <dbReference type="SAM" id="MobiDB-lite"/>
    </source>
</evidence>
<dbReference type="Gene3D" id="1.10.10.10">
    <property type="entry name" value="Winged helix-like DNA-binding domain superfamily/Winged helix DNA-binding domain"/>
    <property type="match status" value="1"/>
</dbReference>
<dbReference type="InterPro" id="IPR036388">
    <property type="entry name" value="WH-like_DNA-bd_sf"/>
</dbReference>